<feature type="chain" id="PRO_5045500218" evidence="6">
    <location>
        <begin position="21"/>
        <end position="334"/>
    </location>
</feature>
<dbReference type="Gene3D" id="3.40.50.1980">
    <property type="entry name" value="Nitrogenase molybdenum iron protein domain"/>
    <property type="match status" value="2"/>
</dbReference>
<feature type="signal peptide" evidence="6">
    <location>
        <begin position="1"/>
        <end position="20"/>
    </location>
</feature>
<evidence type="ECO:0000313" key="9">
    <source>
        <dbReference type="Proteomes" id="UP000746503"/>
    </source>
</evidence>
<dbReference type="PANTHER" id="PTHR30532:SF1">
    <property type="entry name" value="IRON(3+)-HYDROXAMATE-BINDING PROTEIN FHUD"/>
    <property type="match status" value="1"/>
</dbReference>
<dbReference type="InterPro" id="IPR051313">
    <property type="entry name" value="Bact_iron-sidero_bind"/>
</dbReference>
<evidence type="ECO:0000256" key="4">
    <source>
        <dbReference type="ARBA" id="ARBA00022729"/>
    </source>
</evidence>
<keyword evidence="4 6" id="KW-0732">Signal</keyword>
<dbReference type="InterPro" id="IPR002491">
    <property type="entry name" value="ABC_transptr_periplasmic_BD"/>
</dbReference>
<protein>
    <submittedName>
        <fullName evidence="8">Iron-siderophore ABC transporter substrate-binding protein</fullName>
    </submittedName>
</protein>
<dbReference type="EMBL" id="JAAVJB010000166">
    <property type="protein sequence ID" value="NJP68074.1"/>
    <property type="molecule type" value="Genomic_DNA"/>
</dbReference>
<dbReference type="PANTHER" id="PTHR30532">
    <property type="entry name" value="IRON III DICITRATE-BINDING PERIPLASMIC PROTEIN"/>
    <property type="match status" value="1"/>
</dbReference>
<evidence type="ECO:0000256" key="3">
    <source>
        <dbReference type="ARBA" id="ARBA00022448"/>
    </source>
</evidence>
<evidence type="ECO:0000256" key="6">
    <source>
        <dbReference type="SAM" id="SignalP"/>
    </source>
</evidence>
<reference evidence="8 9" key="1">
    <citation type="submission" date="2020-03" db="EMBL/GenBank/DDBJ databases">
        <title>Draft genome of Streptomyces sp. ventii, isolated from the Axial Seamount in the Pacific Ocean, and resequencing of the two type strains Streptomyces lonarensis strain NCL 716 and Streptomyces bohaiensis strain 11A07.</title>
        <authorList>
            <person name="Loughran R.M."/>
            <person name="Pfannmuller K.M."/>
            <person name="Wasson B.J."/>
            <person name="Deadmond M.C."/>
            <person name="Paddock B.E."/>
            <person name="Koyack M.J."/>
            <person name="Gallegos D.A."/>
            <person name="Mitchell E.A."/>
            <person name="Ushijima B."/>
            <person name="Saw J.H."/>
            <person name="Mcphail K.L."/>
            <person name="Videau P."/>
        </authorList>
    </citation>
    <scope>NUCLEOTIDE SEQUENCE [LARGE SCALE GENOMIC DNA]</scope>
    <source>
        <strain evidence="9">5675061</strain>
    </source>
</reference>
<feature type="domain" description="Fe/B12 periplasmic-binding" evidence="7">
    <location>
        <begin position="67"/>
        <end position="334"/>
    </location>
</feature>
<gene>
    <name evidence="8" type="ORF">HCJ92_17635</name>
</gene>
<accession>A0ABX1AQH3</accession>
<comment type="caution">
    <text evidence="8">The sequence shown here is derived from an EMBL/GenBank/DDBJ whole genome shotgun (WGS) entry which is preliminary data.</text>
</comment>
<name>A0ABX1AQH3_9ACTN</name>
<organism evidence="8 9">
    <name type="scientific">Streptomyces spiramenti</name>
    <dbReference type="NCBI Taxonomy" id="2720606"/>
    <lineage>
        <taxon>Bacteria</taxon>
        <taxon>Bacillati</taxon>
        <taxon>Actinomycetota</taxon>
        <taxon>Actinomycetes</taxon>
        <taxon>Kitasatosporales</taxon>
        <taxon>Streptomycetaceae</taxon>
        <taxon>Streptomyces</taxon>
    </lineage>
</organism>
<comment type="subcellular location">
    <subcellularLocation>
        <location evidence="1">Cell envelope</location>
    </subcellularLocation>
</comment>
<proteinExistence type="inferred from homology"/>
<dbReference type="PROSITE" id="PS51257">
    <property type="entry name" value="PROKAR_LIPOPROTEIN"/>
    <property type="match status" value="1"/>
</dbReference>
<comment type="similarity">
    <text evidence="2">Belongs to the bacterial solute-binding protein 8 family.</text>
</comment>
<dbReference type="PRINTS" id="PR01715">
    <property type="entry name" value="FERRIBNDNGPP"/>
</dbReference>
<dbReference type="CDD" id="cd01146">
    <property type="entry name" value="FhuD"/>
    <property type="match status" value="1"/>
</dbReference>
<evidence type="ECO:0000313" key="8">
    <source>
        <dbReference type="EMBL" id="NJP68074.1"/>
    </source>
</evidence>
<evidence type="ECO:0000256" key="2">
    <source>
        <dbReference type="ARBA" id="ARBA00008814"/>
    </source>
</evidence>
<dbReference type="SUPFAM" id="SSF53807">
    <property type="entry name" value="Helical backbone' metal receptor"/>
    <property type="match status" value="1"/>
</dbReference>
<keyword evidence="3" id="KW-0813">Transport</keyword>
<evidence type="ECO:0000256" key="5">
    <source>
        <dbReference type="SAM" id="MobiDB-lite"/>
    </source>
</evidence>
<sequence>MQRMLRALATAGTAAALALTATGCGSGTVGEDAGTSDSASPEGGSGGDGITVETARGQVTLDEPATTVVSLEWTYTEELIALGVQPAGNADNDGYAQWITAPGVELADDAVDVGDRQAPSIEQIRELEPDLIVVDDGRAQENLAQLQDIAPVLSFEYTTSPQLETLRTNFTELAKAVGREEQAEEVFAGIEETAADLEERLTEAGLDGTRYAFAQGFTADGTGTARLFTDEALVAQVLDLAGLENTWDGEGDAWGMTTVGVEGLTNLEPDIHFLTVADDADSPFTGAFAGNRVWEGLEFVKEDRWHELDPGTWLFGGPVSAEYILDEVGKALGV</sequence>
<dbReference type="PROSITE" id="PS50983">
    <property type="entry name" value="FE_B12_PBP"/>
    <property type="match status" value="1"/>
</dbReference>
<dbReference type="RefSeq" id="WP_167934580.1">
    <property type="nucleotide sequence ID" value="NZ_JAAVJB010000166.1"/>
</dbReference>
<dbReference type="Pfam" id="PF01497">
    <property type="entry name" value="Peripla_BP_2"/>
    <property type="match status" value="1"/>
</dbReference>
<keyword evidence="9" id="KW-1185">Reference proteome</keyword>
<dbReference type="Proteomes" id="UP000746503">
    <property type="component" value="Unassembled WGS sequence"/>
</dbReference>
<evidence type="ECO:0000259" key="7">
    <source>
        <dbReference type="PROSITE" id="PS50983"/>
    </source>
</evidence>
<evidence type="ECO:0000256" key="1">
    <source>
        <dbReference type="ARBA" id="ARBA00004196"/>
    </source>
</evidence>
<feature type="region of interest" description="Disordered" evidence="5">
    <location>
        <begin position="29"/>
        <end position="51"/>
    </location>
</feature>